<dbReference type="OrthoDB" id="9786294at2"/>
<proteinExistence type="predicted"/>
<gene>
    <name evidence="4" type="ORF">FIV46_06240</name>
</gene>
<dbReference type="EMBL" id="VFIY01000005">
    <property type="protein sequence ID" value="TPD61804.1"/>
    <property type="molecule type" value="Genomic_DNA"/>
</dbReference>
<dbReference type="PROSITE" id="PS50076">
    <property type="entry name" value="DNAJ_2"/>
    <property type="match status" value="1"/>
</dbReference>
<name>A0A501PP94_9PROT</name>
<dbReference type="InterPro" id="IPR036869">
    <property type="entry name" value="J_dom_sf"/>
</dbReference>
<feature type="region of interest" description="Disordered" evidence="2">
    <location>
        <begin position="1"/>
        <end position="36"/>
    </location>
</feature>
<dbReference type="SUPFAM" id="SSF46565">
    <property type="entry name" value="Chaperone J-domain"/>
    <property type="match status" value="1"/>
</dbReference>
<feature type="domain" description="J" evidence="3">
    <location>
        <begin position="138"/>
        <end position="195"/>
    </location>
</feature>
<dbReference type="PRINTS" id="PR00625">
    <property type="entry name" value="JDOMAIN"/>
</dbReference>
<dbReference type="InterPro" id="IPR051938">
    <property type="entry name" value="Apopto_cytoskel_mod"/>
</dbReference>
<dbReference type="Pfam" id="PF00226">
    <property type="entry name" value="DnaJ"/>
    <property type="match status" value="1"/>
</dbReference>
<protein>
    <submittedName>
        <fullName evidence="4">J domain-containing protein</fullName>
    </submittedName>
</protein>
<dbReference type="PANTHER" id="PTHR44145">
    <property type="entry name" value="DNAJ HOMOLOG SUBFAMILY A MEMBER 3, MITOCHONDRIAL"/>
    <property type="match status" value="1"/>
</dbReference>
<dbReference type="SMART" id="SM00271">
    <property type="entry name" value="DnaJ"/>
    <property type="match status" value="1"/>
</dbReference>
<dbReference type="InterPro" id="IPR001623">
    <property type="entry name" value="DnaJ_domain"/>
</dbReference>
<keyword evidence="1" id="KW-0143">Chaperone</keyword>
<evidence type="ECO:0000256" key="2">
    <source>
        <dbReference type="SAM" id="MobiDB-lite"/>
    </source>
</evidence>
<reference evidence="5" key="1">
    <citation type="submission" date="2019-06" db="EMBL/GenBank/DDBJ databases">
        <title>The complete genome of Emcibacter congregatus ZYLT.</title>
        <authorList>
            <person name="Zhao Z."/>
        </authorList>
    </citation>
    <scope>NUCLEOTIDE SEQUENCE [LARGE SCALE GENOMIC DNA]</scope>
    <source>
        <strain evidence="5">MCCC 1A06723</strain>
    </source>
</reference>
<feature type="compositionally biased region" description="Basic and acidic residues" evidence="2">
    <location>
        <begin position="15"/>
        <end position="36"/>
    </location>
</feature>
<evidence type="ECO:0000313" key="4">
    <source>
        <dbReference type="EMBL" id="TPD61804.1"/>
    </source>
</evidence>
<dbReference type="AlphaFoldDB" id="A0A501PP94"/>
<dbReference type="Proteomes" id="UP000319148">
    <property type="component" value="Unassembled WGS sequence"/>
</dbReference>
<evidence type="ECO:0000256" key="1">
    <source>
        <dbReference type="ARBA" id="ARBA00023186"/>
    </source>
</evidence>
<comment type="caution">
    <text evidence="4">The sequence shown here is derived from an EMBL/GenBank/DDBJ whole genome shotgun (WGS) entry which is preliminary data.</text>
</comment>
<dbReference type="Gene3D" id="1.10.287.110">
    <property type="entry name" value="DnaJ domain"/>
    <property type="match status" value="1"/>
</dbReference>
<dbReference type="RefSeq" id="WP_139939544.1">
    <property type="nucleotide sequence ID" value="NZ_JBHSYP010000003.1"/>
</dbReference>
<sequence>MTDNTARPHPGLDLGQKKDSRCCDHPECSAEGQHRAPKSRDRLNDYYWFCKDHVRDYNKNWDFFADMDQDQIHAWQRSSQTWHRPTWRMGARAMGAMGMDGLRDDLGIFEDLAGFAGRFTEKSAPDPGKSTYRAEDMRQLAVLGLDESASITDIKNAYKKLVKRYHPDVNSNDESAEEKFKEIVNAYHHMTSLKSGSSE</sequence>
<keyword evidence="5" id="KW-1185">Reference proteome</keyword>
<dbReference type="PANTHER" id="PTHR44145:SF3">
    <property type="entry name" value="DNAJ HOMOLOG SUBFAMILY A MEMBER 3, MITOCHONDRIAL"/>
    <property type="match status" value="1"/>
</dbReference>
<evidence type="ECO:0000259" key="3">
    <source>
        <dbReference type="PROSITE" id="PS50076"/>
    </source>
</evidence>
<dbReference type="CDD" id="cd06257">
    <property type="entry name" value="DnaJ"/>
    <property type="match status" value="1"/>
</dbReference>
<organism evidence="4 5">
    <name type="scientific">Emcibacter nanhaiensis</name>
    <dbReference type="NCBI Taxonomy" id="1505037"/>
    <lineage>
        <taxon>Bacteria</taxon>
        <taxon>Pseudomonadati</taxon>
        <taxon>Pseudomonadota</taxon>
        <taxon>Alphaproteobacteria</taxon>
        <taxon>Emcibacterales</taxon>
        <taxon>Emcibacteraceae</taxon>
        <taxon>Emcibacter</taxon>
    </lineage>
</organism>
<evidence type="ECO:0000313" key="5">
    <source>
        <dbReference type="Proteomes" id="UP000319148"/>
    </source>
</evidence>
<accession>A0A501PP94</accession>